<dbReference type="GO" id="GO:0006351">
    <property type="term" value="P:DNA-templated transcription"/>
    <property type="evidence" value="ECO:0007669"/>
    <property type="project" value="TreeGrafter"/>
</dbReference>
<sequence length="273" mass="29830">MKPPAWNDLALFAAVARAGTLAGAARETGASIPTLSRRMTALEEEIGRRLFRHGADGYALTEDGRELALRCEDMVRAAAAIETWRAVGPRRVRISCGTWTAQALAGGLRDWWSPDAAWVPELVRAERRLDIARREADIGIRNRRPEEPWLAGRRTRTVTYAAYGTAPGWIAVAVDTPSARWQARMHGAETVTTASDPQIALRLAEAGMGRVVLPTFVGDRLDLPRSGPVIEALTSEEWLVAHQDARHAPGIRDALDALAAHLTRGARPQTEGR</sequence>
<dbReference type="RefSeq" id="WP_109566257.1">
    <property type="nucleotide sequence ID" value="NZ_QGDJ01000017.1"/>
</dbReference>
<evidence type="ECO:0000256" key="1">
    <source>
        <dbReference type="ARBA" id="ARBA00009437"/>
    </source>
</evidence>
<keyword evidence="4" id="KW-0238">DNA-binding</keyword>
<evidence type="ECO:0000313" key="5">
    <source>
        <dbReference type="Proteomes" id="UP000245839"/>
    </source>
</evidence>
<dbReference type="SUPFAM" id="SSF53850">
    <property type="entry name" value="Periplasmic binding protein-like II"/>
    <property type="match status" value="1"/>
</dbReference>
<evidence type="ECO:0000259" key="2">
    <source>
        <dbReference type="PROSITE" id="PS50931"/>
    </source>
</evidence>
<reference evidence="3 5" key="2">
    <citation type="submission" date="2018-03" db="EMBL/GenBank/DDBJ databases">
        <title>Genomic Encyclopedia of Archaeal and Bacterial Type Strains, Phase II (KMG-II): from individual species to whole genera.</title>
        <authorList>
            <person name="Goeker M."/>
        </authorList>
    </citation>
    <scope>NUCLEOTIDE SEQUENCE [LARGE SCALE GENOMIC DNA]</scope>
    <source>
        <strain evidence="3 5">DSM 25227</strain>
    </source>
</reference>
<dbReference type="InterPro" id="IPR036388">
    <property type="entry name" value="WH-like_DNA-bd_sf"/>
</dbReference>
<keyword evidence="5" id="KW-1185">Reference proteome</keyword>
<dbReference type="Pfam" id="PF00126">
    <property type="entry name" value="HTH_1"/>
    <property type="match status" value="1"/>
</dbReference>
<gene>
    <name evidence="3" type="ORF">BCF38_11761</name>
    <name evidence="4" type="ORF">SAMN05421539_11761</name>
</gene>
<dbReference type="InterPro" id="IPR058163">
    <property type="entry name" value="LysR-type_TF_proteobact-type"/>
</dbReference>
<proteinExistence type="inferred from homology"/>
<protein>
    <submittedName>
        <fullName evidence="3">DNA-binding transcriptional LysR family regulator</fullName>
    </submittedName>
    <submittedName>
        <fullName evidence="4">DNA-binding transcriptional regulator, LysR family</fullName>
    </submittedName>
</protein>
<name>A0A2Y9BAF5_9RHOB</name>
<dbReference type="GO" id="GO:0043565">
    <property type="term" value="F:sequence-specific DNA binding"/>
    <property type="evidence" value="ECO:0007669"/>
    <property type="project" value="TreeGrafter"/>
</dbReference>
<evidence type="ECO:0000313" key="3">
    <source>
        <dbReference type="EMBL" id="PWJ12126.1"/>
    </source>
</evidence>
<evidence type="ECO:0000313" key="6">
    <source>
        <dbReference type="Proteomes" id="UP000251571"/>
    </source>
</evidence>
<dbReference type="EMBL" id="QGDJ01000017">
    <property type="protein sequence ID" value="PWJ12126.1"/>
    <property type="molecule type" value="Genomic_DNA"/>
</dbReference>
<dbReference type="OrthoDB" id="9796526at2"/>
<accession>A0A2Y9BAF5</accession>
<evidence type="ECO:0000313" key="4">
    <source>
        <dbReference type="EMBL" id="SSA51229.1"/>
    </source>
</evidence>
<feature type="domain" description="HTH lysR-type" evidence="2">
    <location>
        <begin position="1"/>
        <end position="61"/>
    </location>
</feature>
<dbReference type="PANTHER" id="PTHR30537">
    <property type="entry name" value="HTH-TYPE TRANSCRIPTIONAL REGULATOR"/>
    <property type="match status" value="1"/>
</dbReference>
<dbReference type="GO" id="GO:0003700">
    <property type="term" value="F:DNA-binding transcription factor activity"/>
    <property type="evidence" value="ECO:0007669"/>
    <property type="project" value="InterPro"/>
</dbReference>
<dbReference type="PANTHER" id="PTHR30537:SF3">
    <property type="entry name" value="TRANSCRIPTIONAL REGULATORY PROTEIN"/>
    <property type="match status" value="1"/>
</dbReference>
<dbReference type="AlphaFoldDB" id="A0A2Y9BAF5"/>
<dbReference type="SUPFAM" id="SSF46785">
    <property type="entry name" value="Winged helix' DNA-binding domain"/>
    <property type="match status" value="1"/>
</dbReference>
<dbReference type="EMBL" id="UETC01000017">
    <property type="protein sequence ID" value="SSA51229.1"/>
    <property type="molecule type" value="Genomic_DNA"/>
</dbReference>
<dbReference type="Proteomes" id="UP000251571">
    <property type="component" value="Unassembled WGS sequence"/>
</dbReference>
<dbReference type="PROSITE" id="PS50931">
    <property type="entry name" value="HTH_LYSR"/>
    <property type="match status" value="1"/>
</dbReference>
<comment type="similarity">
    <text evidence="1">Belongs to the LysR transcriptional regulatory family.</text>
</comment>
<dbReference type="InterPro" id="IPR036390">
    <property type="entry name" value="WH_DNA-bd_sf"/>
</dbReference>
<dbReference type="InterPro" id="IPR000847">
    <property type="entry name" value="LysR_HTH_N"/>
</dbReference>
<organism evidence="4 6">
    <name type="scientific">Jannaschia seohaensis</name>
    <dbReference type="NCBI Taxonomy" id="475081"/>
    <lineage>
        <taxon>Bacteria</taxon>
        <taxon>Pseudomonadati</taxon>
        <taxon>Pseudomonadota</taxon>
        <taxon>Alphaproteobacteria</taxon>
        <taxon>Rhodobacterales</taxon>
        <taxon>Roseobacteraceae</taxon>
        <taxon>Jannaschia</taxon>
    </lineage>
</organism>
<dbReference type="Proteomes" id="UP000245839">
    <property type="component" value="Unassembled WGS sequence"/>
</dbReference>
<reference evidence="4 6" key="1">
    <citation type="submission" date="2016-10" db="EMBL/GenBank/DDBJ databases">
        <authorList>
            <person name="Cai Z."/>
        </authorList>
    </citation>
    <scope>NUCLEOTIDE SEQUENCE [LARGE SCALE GENOMIC DNA]</scope>
    <source>
        <strain evidence="4 6">DSM 25227</strain>
    </source>
</reference>
<dbReference type="Gene3D" id="1.10.10.10">
    <property type="entry name" value="Winged helix-like DNA-binding domain superfamily/Winged helix DNA-binding domain"/>
    <property type="match status" value="1"/>
</dbReference>